<evidence type="ECO:0000256" key="1">
    <source>
        <dbReference type="SAM" id="MobiDB-lite"/>
    </source>
</evidence>
<organism evidence="3 4">
    <name type="scientific">Cystobacter ferrugineus</name>
    <dbReference type="NCBI Taxonomy" id="83449"/>
    <lineage>
        <taxon>Bacteria</taxon>
        <taxon>Pseudomonadati</taxon>
        <taxon>Myxococcota</taxon>
        <taxon>Myxococcia</taxon>
        <taxon>Myxococcales</taxon>
        <taxon>Cystobacterineae</taxon>
        <taxon>Archangiaceae</taxon>
        <taxon>Cystobacter</taxon>
    </lineage>
</organism>
<evidence type="ECO:0000313" key="3">
    <source>
        <dbReference type="EMBL" id="OJH42784.1"/>
    </source>
</evidence>
<dbReference type="InterPro" id="IPR050458">
    <property type="entry name" value="LolB"/>
</dbReference>
<dbReference type="PROSITE" id="PS51977">
    <property type="entry name" value="WGR"/>
    <property type="match status" value="1"/>
</dbReference>
<dbReference type="Gene3D" id="2.20.140.10">
    <property type="entry name" value="WGR domain"/>
    <property type="match status" value="1"/>
</dbReference>
<dbReference type="AlphaFoldDB" id="A0A1L9BKE0"/>
<feature type="region of interest" description="Disordered" evidence="1">
    <location>
        <begin position="63"/>
        <end position="85"/>
    </location>
</feature>
<dbReference type="Pfam" id="PF05406">
    <property type="entry name" value="WGR"/>
    <property type="match status" value="1"/>
</dbReference>
<evidence type="ECO:0000313" key="4">
    <source>
        <dbReference type="Proteomes" id="UP000182229"/>
    </source>
</evidence>
<reference evidence="4" key="1">
    <citation type="submission" date="2016-11" db="EMBL/GenBank/DDBJ databases">
        <authorList>
            <person name="Shukria A."/>
            <person name="Stevens D.C."/>
        </authorList>
    </citation>
    <scope>NUCLEOTIDE SEQUENCE [LARGE SCALE GENOMIC DNA]</scope>
    <source>
        <strain evidence="4">Cbfe23</strain>
    </source>
</reference>
<dbReference type="PANTHER" id="PTHR30634:SF13">
    <property type="entry name" value="PROTEIN YEHF"/>
    <property type="match status" value="1"/>
</dbReference>
<comment type="caution">
    <text evidence="3">The sequence shown here is derived from an EMBL/GenBank/DDBJ whole genome shotgun (WGS) entry which is preliminary data.</text>
</comment>
<gene>
    <name evidence="3" type="ORF">BON30_06310</name>
</gene>
<dbReference type="PANTHER" id="PTHR30634">
    <property type="entry name" value="OUTER MEMBRANE LOLAB LIPOPROTEIN INSERTION APPARATUS"/>
    <property type="match status" value="1"/>
</dbReference>
<name>A0A1L9BKE0_9BACT</name>
<feature type="domain" description="WGR" evidence="2">
    <location>
        <begin position="1"/>
        <end position="78"/>
    </location>
</feature>
<dbReference type="SUPFAM" id="SSF52047">
    <property type="entry name" value="RNI-like"/>
    <property type="match status" value="1"/>
</dbReference>
<dbReference type="Proteomes" id="UP000182229">
    <property type="component" value="Unassembled WGS sequence"/>
</dbReference>
<dbReference type="NCBIfam" id="TIGR02996">
    <property type="entry name" value="rpt_mate_G_obs"/>
    <property type="match status" value="1"/>
</dbReference>
<sequence length="454" mass="50498">MPLYEFKEGSSSKFWEITLSGNSFTTRWGKIGTKGQEKTQNFSNPIEAKREYDKLVAEKTKKGYELAEGQEAPEEDEDGGDSANLAKRNPELEAAIEKDPDNVEGYLVYGDWLQSQGDPRGELIALQCAAHQASGEEATKLKRQASALVRKYKKYLLGALADKEDNEVEVGWRFGFIQSARLARGDFDSEFDSAEAVKHLMALPSARFLRELTFGMADYEENDYSEAIEALAGTTCPTLETLFIGDFEYPDETEISWTHLQDISPVYKAFPRLRSLKVRGGELELGEVNLPELREFTVETGGLPLDAVKSIVKANWPKLERLEVWFGSENYGAGGGVDDIQPLLDGKGVPALKHLGLRNAEFTNELCKALPRAKILPQLETLDLSMGTMTKEGAEALVANAAAFKHLKRLDVTENLLSDEAQKQVAKLGEHVAHGNQRDDYDEDDDYRYVAVGE</sequence>
<dbReference type="SMART" id="SM00773">
    <property type="entry name" value="WGR"/>
    <property type="match status" value="1"/>
</dbReference>
<keyword evidence="4" id="KW-1185">Reference proteome</keyword>
<dbReference type="EMBL" id="MPIN01000001">
    <property type="protein sequence ID" value="OJH42784.1"/>
    <property type="molecule type" value="Genomic_DNA"/>
</dbReference>
<feature type="compositionally biased region" description="Acidic residues" evidence="1">
    <location>
        <begin position="71"/>
        <end position="80"/>
    </location>
</feature>
<dbReference type="InterPro" id="IPR036930">
    <property type="entry name" value="WGR_dom_sf"/>
</dbReference>
<dbReference type="SUPFAM" id="SSF142921">
    <property type="entry name" value="WGR domain-like"/>
    <property type="match status" value="1"/>
</dbReference>
<dbReference type="Gene3D" id="3.80.10.10">
    <property type="entry name" value="Ribonuclease Inhibitor"/>
    <property type="match status" value="1"/>
</dbReference>
<dbReference type="InterPro" id="IPR008893">
    <property type="entry name" value="WGR_domain"/>
</dbReference>
<dbReference type="STRING" id="83449.BON30_06310"/>
<accession>A0A1L9BKE0</accession>
<protein>
    <submittedName>
        <fullName evidence="3">Molybdenum metabolism regulator</fullName>
    </submittedName>
</protein>
<dbReference type="CDD" id="cd07996">
    <property type="entry name" value="WGR_MMR_like"/>
    <property type="match status" value="1"/>
</dbReference>
<proteinExistence type="predicted"/>
<evidence type="ECO:0000259" key="2">
    <source>
        <dbReference type="PROSITE" id="PS51977"/>
    </source>
</evidence>
<dbReference type="RefSeq" id="WP_071896880.1">
    <property type="nucleotide sequence ID" value="NZ_MPIN01000001.1"/>
</dbReference>
<dbReference type="InterPro" id="IPR014338">
    <property type="entry name" value="CHP02996_rpt-companion-dom"/>
</dbReference>
<dbReference type="InterPro" id="IPR032675">
    <property type="entry name" value="LRR_dom_sf"/>
</dbReference>
<dbReference type="OrthoDB" id="9781345at2"/>
<dbReference type="InterPro" id="IPR049809">
    <property type="entry name" value="YehF/YfeS-like_WGR"/>
</dbReference>
<reference evidence="3 4" key="2">
    <citation type="submission" date="2016-12" db="EMBL/GenBank/DDBJ databases">
        <title>Draft Genome Sequence of Cystobacter ferrugineus Strain Cbfe23.</title>
        <authorList>
            <person name="Akbar S."/>
            <person name="Dowd S.E."/>
            <person name="Stevens D.C."/>
        </authorList>
    </citation>
    <scope>NUCLEOTIDE SEQUENCE [LARGE SCALE GENOMIC DNA]</scope>
    <source>
        <strain evidence="3 4">Cbfe23</strain>
    </source>
</reference>